<reference evidence="1" key="1">
    <citation type="submission" date="2014-05" db="EMBL/GenBank/DDBJ databases">
        <authorList>
            <person name="Chronopoulou M."/>
        </authorList>
    </citation>
    <scope>NUCLEOTIDE SEQUENCE</scope>
    <source>
        <tissue evidence="1">Whole organism</tissue>
    </source>
</reference>
<organism evidence="1">
    <name type="scientific">Lepeophtheirus salmonis</name>
    <name type="common">Salmon louse</name>
    <name type="synonym">Caligus salmonis</name>
    <dbReference type="NCBI Taxonomy" id="72036"/>
    <lineage>
        <taxon>Eukaryota</taxon>
        <taxon>Metazoa</taxon>
        <taxon>Ecdysozoa</taxon>
        <taxon>Arthropoda</taxon>
        <taxon>Crustacea</taxon>
        <taxon>Multicrustacea</taxon>
        <taxon>Hexanauplia</taxon>
        <taxon>Copepoda</taxon>
        <taxon>Siphonostomatoida</taxon>
        <taxon>Caligidae</taxon>
        <taxon>Lepeophtheirus</taxon>
    </lineage>
</organism>
<dbReference type="EMBL" id="HACA01005767">
    <property type="protein sequence ID" value="CDW23128.1"/>
    <property type="molecule type" value="Transcribed_RNA"/>
</dbReference>
<accession>A0A0K2TAT7</accession>
<evidence type="ECO:0000313" key="1">
    <source>
        <dbReference type="EMBL" id="CDW23128.1"/>
    </source>
</evidence>
<name>A0A0K2TAT7_LEPSM</name>
<protein>
    <submittedName>
        <fullName evidence="1">Uncharacterized protein</fullName>
    </submittedName>
</protein>
<sequence>MFSVPRKRRRISFKRRYLKNKSI</sequence>
<proteinExistence type="predicted"/>
<dbReference type="AlphaFoldDB" id="A0A0K2TAT7"/>